<proteinExistence type="predicted"/>
<keyword evidence="2" id="KW-1185">Reference proteome</keyword>
<reference evidence="2" key="1">
    <citation type="submission" date="2017-02" db="EMBL/GenBank/DDBJ databases">
        <authorList>
            <person name="Varghese N."/>
            <person name="Submissions S."/>
        </authorList>
    </citation>
    <scope>NUCLEOTIDE SEQUENCE [LARGE SCALE GENOMIC DNA]</scope>
    <source>
        <strain evidence="2">USBA 833</strain>
    </source>
</reference>
<dbReference type="AlphaFoldDB" id="A0A1T4WWX5"/>
<dbReference type="STRING" id="1147123.SAMN05443428_10422"/>
<dbReference type="RefSeq" id="WP_078695657.1">
    <property type="nucleotide sequence ID" value="NZ_FUYH01000004.1"/>
</dbReference>
<gene>
    <name evidence="1" type="ORF">SAMN05443428_10422</name>
</gene>
<evidence type="ECO:0000313" key="1">
    <source>
        <dbReference type="EMBL" id="SKA81141.1"/>
    </source>
</evidence>
<protein>
    <submittedName>
        <fullName evidence="1">Fe-S cluster assembly iron-binding protein IscA</fullName>
    </submittedName>
</protein>
<name>A0A1T4WWX5_9CLOT</name>
<evidence type="ECO:0000313" key="2">
    <source>
        <dbReference type="Proteomes" id="UP000190105"/>
    </source>
</evidence>
<dbReference type="SUPFAM" id="SSF89360">
    <property type="entry name" value="HesB-like domain"/>
    <property type="match status" value="1"/>
</dbReference>
<accession>A0A1T4WWX5</accession>
<dbReference type="Proteomes" id="UP000190105">
    <property type="component" value="Unassembled WGS sequence"/>
</dbReference>
<organism evidence="1 2">
    <name type="scientific">Caloramator quimbayensis</name>
    <dbReference type="NCBI Taxonomy" id="1147123"/>
    <lineage>
        <taxon>Bacteria</taxon>
        <taxon>Bacillati</taxon>
        <taxon>Bacillota</taxon>
        <taxon>Clostridia</taxon>
        <taxon>Eubacteriales</taxon>
        <taxon>Clostridiaceae</taxon>
        <taxon>Caloramator</taxon>
    </lineage>
</organism>
<sequence length="93" mass="10340">MNIKIEKELLKELGEALKNEGKEAARFILVDFGCSGPIFDIEFDNVKDNDIVVELEGVKFVAEDKFKPALGQIEVIKSKDKFTVKKKSCGCGC</sequence>
<dbReference type="EMBL" id="FUYH01000004">
    <property type="protein sequence ID" value="SKA81141.1"/>
    <property type="molecule type" value="Genomic_DNA"/>
</dbReference>
<dbReference type="InterPro" id="IPR035903">
    <property type="entry name" value="HesB-like_dom_sf"/>
</dbReference>
<dbReference type="Gene3D" id="2.60.300.12">
    <property type="entry name" value="HesB-like domain"/>
    <property type="match status" value="1"/>
</dbReference>
<dbReference type="OrthoDB" id="2355011at2"/>